<dbReference type="InParanoid" id="G2YY98"/>
<evidence type="ECO:0000313" key="3">
    <source>
        <dbReference type="Proteomes" id="UP000008177"/>
    </source>
</evidence>
<proteinExistence type="predicted"/>
<evidence type="ECO:0000256" key="1">
    <source>
        <dbReference type="SAM" id="MobiDB-lite"/>
    </source>
</evidence>
<gene>
    <name evidence="2" type="ORF">BofuT4_uP144040.1</name>
</gene>
<protein>
    <submittedName>
        <fullName evidence="2">Uncharacterized protein</fullName>
    </submittedName>
</protein>
<dbReference type="HOGENOM" id="CLU_2621770_0_0_1"/>
<accession>G2YY98</accession>
<evidence type="ECO:0000313" key="2">
    <source>
        <dbReference type="EMBL" id="CCD56596.1"/>
    </source>
</evidence>
<dbReference type="EMBL" id="FQ790361">
    <property type="protein sequence ID" value="CCD56596.1"/>
    <property type="molecule type" value="Genomic_DNA"/>
</dbReference>
<feature type="compositionally biased region" description="Basic residues" evidence="1">
    <location>
        <begin position="1"/>
        <end position="10"/>
    </location>
</feature>
<dbReference type="STRING" id="999810.G2YY98"/>
<dbReference type="Proteomes" id="UP000008177">
    <property type="component" value="Unplaced contigs"/>
</dbReference>
<sequence length="78" mass="8862">MPPRKQHRRVSAFPAIEEYGESTPTSSVPSPPVRGLRRTTFVEIWPKNNGPTEVIRGRIPEDQIPSWLEQKGDVDLLI</sequence>
<feature type="region of interest" description="Disordered" evidence="1">
    <location>
        <begin position="1"/>
        <end position="34"/>
    </location>
</feature>
<dbReference type="AlphaFoldDB" id="G2YY98"/>
<reference evidence="3" key="1">
    <citation type="journal article" date="2011" name="PLoS Genet.">
        <title>Genomic analysis of the necrotrophic fungal pathogens Sclerotinia sclerotiorum and Botrytis cinerea.</title>
        <authorList>
            <person name="Amselem J."/>
            <person name="Cuomo C.A."/>
            <person name="van Kan J.A."/>
            <person name="Viaud M."/>
            <person name="Benito E.P."/>
            <person name="Couloux A."/>
            <person name="Coutinho P.M."/>
            <person name="de Vries R.P."/>
            <person name="Dyer P.S."/>
            <person name="Fillinger S."/>
            <person name="Fournier E."/>
            <person name="Gout L."/>
            <person name="Hahn M."/>
            <person name="Kohn L."/>
            <person name="Lapalu N."/>
            <person name="Plummer K.M."/>
            <person name="Pradier J.M."/>
            <person name="Quevillon E."/>
            <person name="Sharon A."/>
            <person name="Simon A."/>
            <person name="ten Have A."/>
            <person name="Tudzynski B."/>
            <person name="Tudzynski P."/>
            <person name="Wincker P."/>
            <person name="Andrew M."/>
            <person name="Anthouard V."/>
            <person name="Beever R.E."/>
            <person name="Beffa R."/>
            <person name="Benoit I."/>
            <person name="Bouzid O."/>
            <person name="Brault B."/>
            <person name="Chen Z."/>
            <person name="Choquer M."/>
            <person name="Collemare J."/>
            <person name="Cotton P."/>
            <person name="Danchin E.G."/>
            <person name="Da Silva C."/>
            <person name="Gautier A."/>
            <person name="Giraud C."/>
            <person name="Giraud T."/>
            <person name="Gonzalez C."/>
            <person name="Grossetete S."/>
            <person name="Guldener U."/>
            <person name="Henrissat B."/>
            <person name="Howlett B.J."/>
            <person name="Kodira C."/>
            <person name="Kretschmer M."/>
            <person name="Lappartient A."/>
            <person name="Leroch M."/>
            <person name="Levis C."/>
            <person name="Mauceli E."/>
            <person name="Neuveglise C."/>
            <person name="Oeser B."/>
            <person name="Pearson M."/>
            <person name="Poulain J."/>
            <person name="Poussereau N."/>
            <person name="Quesneville H."/>
            <person name="Rascle C."/>
            <person name="Schumacher J."/>
            <person name="Segurens B."/>
            <person name="Sexton A."/>
            <person name="Silva E."/>
            <person name="Sirven C."/>
            <person name="Soanes D.M."/>
            <person name="Talbot N.J."/>
            <person name="Templeton M."/>
            <person name="Yandava C."/>
            <person name="Yarden O."/>
            <person name="Zeng Q."/>
            <person name="Rollins J.A."/>
            <person name="Lebrun M.H."/>
            <person name="Dickman M."/>
        </authorList>
    </citation>
    <scope>NUCLEOTIDE SEQUENCE [LARGE SCALE GENOMIC DNA]</scope>
    <source>
        <strain evidence="3">T4</strain>
    </source>
</reference>
<name>G2YY98_BOTF4</name>
<organism evidence="2 3">
    <name type="scientific">Botryotinia fuckeliana (strain T4)</name>
    <name type="common">Noble rot fungus</name>
    <name type="synonym">Botrytis cinerea</name>
    <dbReference type="NCBI Taxonomy" id="999810"/>
    <lineage>
        <taxon>Eukaryota</taxon>
        <taxon>Fungi</taxon>
        <taxon>Dikarya</taxon>
        <taxon>Ascomycota</taxon>
        <taxon>Pezizomycotina</taxon>
        <taxon>Leotiomycetes</taxon>
        <taxon>Helotiales</taxon>
        <taxon>Sclerotiniaceae</taxon>
        <taxon>Botrytis</taxon>
    </lineage>
</organism>